<dbReference type="InterPro" id="IPR004555">
    <property type="entry name" value="G6PDH_assembly_OpcA"/>
</dbReference>
<dbReference type="HOGENOM" id="CLU_048410_0_0_3"/>
<dbReference type="SUPFAM" id="SSF47090">
    <property type="entry name" value="PGBD-like"/>
    <property type="match status" value="1"/>
</dbReference>
<dbReference type="Pfam" id="PF10128">
    <property type="entry name" value="OpcA_G6PD_assem"/>
    <property type="match status" value="1"/>
</dbReference>
<evidence type="ECO:0000259" key="3">
    <source>
        <dbReference type="Pfam" id="PF20171"/>
    </source>
</evidence>
<dbReference type="OrthoDB" id="128564at2"/>
<dbReference type="InterPro" id="IPR002477">
    <property type="entry name" value="Peptidoglycan-bd-like"/>
</dbReference>
<dbReference type="PATRIC" id="fig|1173022.3.peg.3880"/>
<protein>
    <submittedName>
        <fullName evidence="4">OpcA protein</fullName>
    </submittedName>
</protein>
<accession>K9W4P9</accession>
<dbReference type="Gene3D" id="1.10.101.10">
    <property type="entry name" value="PGBD-like superfamily/PGBD"/>
    <property type="match status" value="1"/>
</dbReference>
<proteinExistence type="predicted"/>
<dbReference type="InterPro" id="IPR046802">
    <property type="entry name" value="OpcA_G6PD_C"/>
</dbReference>
<keyword evidence="5" id="KW-1185">Reference proteome</keyword>
<evidence type="ECO:0000259" key="2">
    <source>
        <dbReference type="Pfam" id="PF10128"/>
    </source>
</evidence>
<organism evidence="4 5">
    <name type="scientific">Crinalium epipsammum PCC 9333</name>
    <dbReference type="NCBI Taxonomy" id="1173022"/>
    <lineage>
        <taxon>Bacteria</taxon>
        <taxon>Bacillati</taxon>
        <taxon>Cyanobacteriota</taxon>
        <taxon>Cyanophyceae</taxon>
        <taxon>Gomontiellales</taxon>
        <taxon>Gomontiellaceae</taxon>
        <taxon>Crinalium</taxon>
    </lineage>
</organism>
<gene>
    <name evidence="4" type="ORF">Cri9333_3608</name>
</gene>
<dbReference type="AlphaFoldDB" id="K9W4P9"/>
<dbReference type="Pfam" id="PF20171">
    <property type="entry name" value="OpcA_G6PD_C"/>
    <property type="match status" value="1"/>
</dbReference>
<dbReference type="eggNOG" id="COG3409">
    <property type="taxonomic scope" value="Bacteria"/>
</dbReference>
<dbReference type="Pfam" id="PF01471">
    <property type="entry name" value="PG_binding_1"/>
    <property type="match status" value="1"/>
</dbReference>
<feature type="domain" description="Peptidoglycan binding-like" evidence="1">
    <location>
        <begin position="58"/>
        <end position="109"/>
    </location>
</feature>
<dbReference type="PANTHER" id="PTHR38658:SF1">
    <property type="entry name" value="OXPP CYCLE PROTEIN OPCA-RELATED"/>
    <property type="match status" value="1"/>
</dbReference>
<dbReference type="InterPro" id="IPR046801">
    <property type="entry name" value="OpcA_G6PD_N"/>
</dbReference>
<dbReference type="KEGG" id="cep:Cri9333_3608"/>
<feature type="domain" description="Glucose-6-phosphate dehydrogenase assembly protein OpcA N-terminal" evidence="2">
    <location>
        <begin position="142"/>
        <end position="258"/>
    </location>
</feature>
<dbReference type="PANTHER" id="PTHR38658">
    <property type="entry name" value="OXPP CYCLE PROTEIN OPCA-RELATED"/>
    <property type="match status" value="1"/>
</dbReference>
<feature type="domain" description="Glucose-6-phosphate dehydrogenase assembly protein OpcA C-terminal" evidence="3">
    <location>
        <begin position="267"/>
        <end position="444"/>
    </location>
</feature>
<name>K9W4P9_9CYAN</name>
<dbReference type="NCBIfam" id="TIGR00534">
    <property type="entry name" value="OpcA"/>
    <property type="match status" value="1"/>
</dbReference>
<dbReference type="STRING" id="1173022.Cri9333_3608"/>
<dbReference type="EMBL" id="CP003620">
    <property type="protein sequence ID" value="AFZ14430.1"/>
    <property type="molecule type" value="Genomic_DNA"/>
</dbReference>
<evidence type="ECO:0000313" key="5">
    <source>
        <dbReference type="Proteomes" id="UP000010472"/>
    </source>
</evidence>
<reference evidence="4 5" key="1">
    <citation type="submission" date="2012-06" db="EMBL/GenBank/DDBJ databases">
        <title>Finished chromosome of genome of Crinalium epipsammum PCC 9333.</title>
        <authorList>
            <consortium name="US DOE Joint Genome Institute"/>
            <person name="Gugger M."/>
            <person name="Coursin T."/>
            <person name="Rippka R."/>
            <person name="Tandeau De Marsac N."/>
            <person name="Huntemann M."/>
            <person name="Wei C.-L."/>
            <person name="Han J."/>
            <person name="Detter J.C."/>
            <person name="Han C."/>
            <person name="Tapia R."/>
            <person name="Davenport K."/>
            <person name="Daligault H."/>
            <person name="Erkkila T."/>
            <person name="Gu W."/>
            <person name="Munk A.C.C."/>
            <person name="Teshima H."/>
            <person name="Xu Y."/>
            <person name="Chain P."/>
            <person name="Chen A."/>
            <person name="Krypides N."/>
            <person name="Mavromatis K."/>
            <person name="Markowitz V."/>
            <person name="Szeto E."/>
            <person name="Ivanova N."/>
            <person name="Mikhailova N."/>
            <person name="Ovchinnikova G."/>
            <person name="Pagani I."/>
            <person name="Pati A."/>
            <person name="Goodwin L."/>
            <person name="Peters L."/>
            <person name="Pitluck S."/>
            <person name="Woyke T."/>
            <person name="Kerfeld C."/>
        </authorList>
    </citation>
    <scope>NUCLEOTIDE SEQUENCE [LARGE SCALE GENOMIC DNA]</scope>
    <source>
        <strain evidence="4 5">PCC 9333</strain>
    </source>
</reference>
<sequence>MATQSPPMVPLQSPKDVSINELEAELQQIWQSYNNNGDGDSPSATRATTFSFVVYEPEETQQLLAALGFYRGPIDGIDGPLTASSIKAAQKAYGLPITGKPDDKTVALLREKFAKLSPAAEDNDADAVKRLAFSDDRGFVVADAIAAANPCRIIALFPTTGEDQGVTAQVSAYCPINKHSNNTLVCCEYVTIKGTTEALERNGGVVSELMISDLPKFLWWKATPDINNALFKRLATISTSVILDSSSFNSPEADLLRVFNLFEQGIPVADLNWRRIAAWQELAAEAFDPPERRASVREIDRVTIDYEKGNPNQALMFLGWLASRLQWHPVSCTEESGDYDIKRIHLVTADQRQVEAELAGIPTADWGEIAGDLVGLRLDSTNEQADCCTVLCSETSGCMRMEAGGRAQSCRILQVAPLTDQKPEQLLSQQLRRWGRDMLYEESLAVTGQILRLNVSDEQN</sequence>
<dbReference type="InterPro" id="IPR036365">
    <property type="entry name" value="PGBD-like_sf"/>
</dbReference>
<dbReference type="Proteomes" id="UP000010472">
    <property type="component" value="Chromosome"/>
</dbReference>
<evidence type="ECO:0000259" key="1">
    <source>
        <dbReference type="Pfam" id="PF01471"/>
    </source>
</evidence>
<dbReference type="RefSeq" id="WP_015204535.1">
    <property type="nucleotide sequence ID" value="NC_019753.1"/>
</dbReference>
<evidence type="ECO:0000313" key="4">
    <source>
        <dbReference type="EMBL" id="AFZ14430.1"/>
    </source>
</evidence>
<dbReference type="eggNOG" id="COG3429">
    <property type="taxonomic scope" value="Bacteria"/>
</dbReference>
<dbReference type="InterPro" id="IPR036366">
    <property type="entry name" value="PGBDSf"/>
</dbReference>